<dbReference type="Pfam" id="PF11056">
    <property type="entry name" value="UvsY"/>
    <property type="match status" value="1"/>
</dbReference>
<sequence>MKIEDLEQSVEKDLYIDETVLARESLSTPLKHNKYLKMLLRERLKLKKLRNELYKVSLGRTNYYNGSDPDPFEYVLREREVKEYVRVDPTVVEAEAKVALQEEMVKYLEEICKMFEKRGFAIKNAIDFMKFTQGEF</sequence>
<organism evidence="1">
    <name type="scientific">marine metagenome</name>
    <dbReference type="NCBI Taxonomy" id="408172"/>
    <lineage>
        <taxon>unclassified sequences</taxon>
        <taxon>metagenomes</taxon>
        <taxon>ecological metagenomes</taxon>
    </lineage>
</organism>
<dbReference type="AlphaFoldDB" id="A0A382ZLL6"/>
<protein>
    <submittedName>
        <fullName evidence="1">Uncharacterized protein</fullName>
    </submittedName>
</protein>
<dbReference type="EMBL" id="UINC01184990">
    <property type="protein sequence ID" value="SVD96476.1"/>
    <property type="molecule type" value="Genomic_DNA"/>
</dbReference>
<name>A0A382ZLL6_9ZZZZ</name>
<accession>A0A382ZLL6</accession>
<gene>
    <name evidence="1" type="ORF">METZ01_LOCUS449330</name>
</gene>
<proteinExistence type="predicted"/>
<reference evidence="1" key="1">
    <citation type="submission" date="2018-05" db="EMBL/GenBank/DDBJ databases">
        <authorList>
            <person name="Lanie J.A."/>
            <person name="Ng W.-L."/>
            <person name="Kazmierczak K.M."/>
            <person name="Andrzejewski T.M."/>
            <person name="Davidsen T.M."/>
            <person name="Wayne K.J."/>
            <person name="Tettelin H."/>
            <person name="Glass J.I."/>
            <person name="Rusch D."/>
            <person name="Podicherti R."/>
            <person name="Tsui H.-C.T."/>
            <person name="Winkler M.E."/>
        </authorList>
    </citation>
    <scope>NUCLEOTIDE SEQUENCE</scope>
</reference>
<evidence type="ECO:0000313" key="1">
    <source>
        <dbReference type="EMBL" id="SVD96476.1"/>
    </source>
</evidence>
<dbReference type="InterPro" id="IPR021289">
    <property type="entry name" value="UvsY"/>
</dbReference>